<feature type="transmembrane region" description="Helical" evidence="1">
    <location>
        <begin position="40"/>
        <end position="73"/>
    </location>
</feature>
<name>A0A1F5T3G8_9BACT</name>
<keyword evidence="1" id="KW-0812">Transmembrane</keyword>
<accession>A0A1F5T3G8</accession>
<proteinExistence type="predicted"/>
<sequence>MTLLTWLLAPLVSLFIAPAIMLIVGNKLKVVSNNLNYKHLLLLTFIGLLLGSVFKNLFPFSTTIATIICLLWPIKKQLNTTWMQAVVITISGLLVIITFGYLSTLLLFEKF</sequence>
<dbReference type="EMBL" id="MFGJ01000001">
    <property type="protein sequence ID" value="OGF33498.1"/>
    <property type="molecule type" value="Genomic_DNA"/>
</dbReference>
<organism evidence="2 3">
    <name type="scientific">Candidatus Falkowbacteria bacterium RIFOXYC2_FULL_36_12</name>
    <dbReference type="NCBI Taxonomy" id="1798002"/>
    <lineage>
        <taxon>Bacteria</taxon>
        <taxon>Candidatus Falkowiibacteriota</taxon>
    </lineage>
</organism>
<gene>
    <name evidence="2" type="ORF">A2478_02315</name>
</gene>
<dbReference type="Proteomes" id="UP000179001">
    <property type="component" value="Unassembled WGS sequence"/>
</dbReference>
<feature type="transmembrane region" description="Helical" evidence="1">
    <location>
        <begin position="6"/>
        <end position="28"/>
    </location>
</feature>
<dbReference type="AlphaFoldDB" id="A0A1F5T3G8"/>
<evidence type="ECO:0000256" key="1">
    <source>
        <dbReference type="SAM" id="Phobius"/>
    </source>
</evidence>
<protein>
    <submittedName>
        <fullName evidence="2">Uncharacterized protein</fullName>
    </submittedName>
</protein>
<keyword evidence="1" id="KW-1133">Transmembrane helix</keyword>
<reference evidence="2 3" key="1">
    <citation type="journal article" date="2016" name="Nat. Commun.">
        <title>Thousands of microbial genomes shed light on interconnected biogeochemical processes in an aquifer system.</title>
        <authorList>
            <person name="Anantharaman K."/>
            <person name="Brown C.T."/>
            <person name="Hug L.A."/>
            <person name="Sharon I."/>
            <person name="Castelle C.J."/>
            <person name="Probst A.J."/>
            <person name="Thomas B.C."/>
            <person name="Singh A."/>
            <person name="Wilkins M.J."/>
            <person name="Karaoz U."/>
            <person name="Brodie E.L."/>
            <person name="Williams K.H."/>
            <person name="Hubbard S.S."/>
            <person name="Banfield J.F."/>
        </authorList>
    </citation>
    <scope>NUCLEOTIDE SEQUENCE [LARGE SCALE GENOMIC DNA]</scope>
</reference>
<keyword evidence="1" id="KW-0472">Membrane</keyword>
<comment type="caution">
    <text evidence="2">The sequence shown here is derived from an EMBL/GenBank/DDBJ whole genome shotgun (WGS) entry which is preliminary data.</text>
</comment>
<feature type="transmembrane region" description="Helical" evidence="1">
    <location>
        <begin position="85"/>
        <end position="108"/>
    </location>
</feature>
<evidence type="ECO:0000313" key="2">
    <source>
        <dbReference type="EMBL" id="OGF33498.1"/>
    </source>
</evidence>
<evidence type="ECO:0000313" key="3">
    <source>
        <dbReference type="Proteomes" id="UP000179001"/>
    </source>
</evidence>